<evidence type="ECO:0000256" key="2">
    <source>
        <dbReference type="ARBA" id="ARBA00023015"/>
    </source>
</evidence>
<reference evidence="8 9" key="1">
    <citation type="submission" date="2022-03" db="EMBL/GenBank/DDBJ databases">
        <authorList>
            <person name="Nunn A."/>
            <person name="Chopra R."/>
            <person name="Nunn A."/>
            <person name="Contreras Garrido A."/>
        </authorList>
    </citation>
    <scope>NUCLEOTIDE SEQUENCE [LARGE SCALE GENOMIC DNA]</scope>
</reference>
<comment type="subcellular location">
    <subcellularLocation>
        <location evidence="1">Nucleus</location>
    </subcellularLocation>
</comment>
<feature type="coiled-coil region" evidence="6">
    <location>
        <begin position="98"/>
        <end position="129"/>
    </location>
</feature>
<evidence type="ECO:0000259" key="7">
    <source>
        <dbReference type="PROSITE" id="PS50066"/>
    </source>
</evidence>
<feature type="domain" description="MADS-box" evidence="7">
    <location>
        <begin position="14"/>
        <end position="74"/>
    </location>
</feature>
<keyword evidence="4" id="KW-0804">Transcription</keyword>
<dbReference type="FunFam" id="3.40.1810.10:FF:000006">
    <property type="entry name" value="Agamous-like MADS-box protein AGL62"/>
    <property type="match status" value="1"/>
</dbReference>
<dbReference type="Gene3D" id="3.40.1810.10">
    <property type="entry name" value="Transcription factor, MADS-box"/>
    <property type="match status" value="1"/>
</dbReference>
<gene>
    <name evidence="8" type="ORF">TAV2_LOCUS3378</name>
</gene>
<dbReference type="InterPro" id="IPR002100">
    <property type="entry name" value="TF_MADSbox"/>
</dbReference>
<sequence>MSQQVMTWKKKGSVGRQRIRMAKIEKESHRQVTFSKRKAGLFKKASELCTLCGAEVAIIVYSPAKKPFSFGHPNLYSVLDRYRNNASSLVQQKQPQENEAARSELSFVLSQLEEEKKKKGEAMRKSSEMAKWSVEEMSLLQLQEMKSALEDLRNIMVVPSPSSCSSSSYMNMSSDFSSNYSFGYGHAFSESQMQM</sequence>
<evidence type="ECO:0000256" key="3">
    <source>
        <dbReference type="ARBA" id="ARBA00023125"/>
    </source>
</evidence>
<evidence type="ECO:0000313" key="9">
    <source>
        <dbReference type="Proteomes" id="UP000836841"/>
    </source>
</evidence>
<dbReference type="Pfam" id="PF00319">
    <property type="entry name" value="SRF-TF"/>
    <property type="match status" value="1"/>
</dbReference>
<evidence type="ECO:0000256" key="4">
    <source>
        <dbReference type="ARBA" id="ARBA00023163"/>
    </source>
</evidence>
<dbReference type="PANTHER" id="PTHR11945:SF721">
    <property type="entry name" value="GENOME ASSEMBLY, CHROMOSOME: A09"/>
    <property type="match status" value="1"/>
</dbReference>
<keyword evidence="3" id="KW-0238">DNA-binding</keyword>
<dbReference type="EMBL" id="OU466857">
    <property type="protein sequence ID" value="CAH2037522.1"/>
    <property type="molecule type" value="Genomic_DNA"/>
</dbReference>
<evidence type="ECO:0000256" key="5">
    <source>
        <dbReference type="ARBA" id="ARBA00023242"/>
    </source>
</evidence>
<keyword evidence="5" id="KW-0539">Nucleus</keyword>
<dbReference type="GO" id="GO:0046983">
    <property type="term" value="F:protein dimerization activity"/>
    <property type="evidence" value="ECO:0007669"/>
    <property type="project" value="InterPro"/>
</dbReference>
<dbReference type="CDD" id="cd00265">
    <property type="entry name" value="MADS_MEF2_like"/>
    <property type="match status" value="1"/>
</dbReference>
<evidence type="ECO:0000256" key="6">
    <source>
        <dbReference type="SAM" id="Coils"/>
    </source>
</evidence>
<organism evidence="8 9">
    <name type="scientific">Thlaspi arvense</name>
    <name type="common">Field penny-cress</name>
    <dbReference type="NCBI Taxonomy" id="13288"/>
    <lineage>
        <taxon>Eukaryota</taxon>
        <taxon>Viridiplantae</taxon>
        <taxon>Streptophyta</taxon>
        <taxon>Embryophyta</taxon>
        <taxon>Tracheophyta</taxon>
        <taxon>Spermatophyta</taxon>
        <taxon>Magnoliopsida</taxon>
        <taxon>eudicotyledons</taxon>
        <taxon>Gunneridae</taxon>
        <taxon>Pentapetalae</taxon>
        <taxon>rosids</taxon>
        <taxon>malvids</taxon>
        <taxon>Brassicales</taxon>
        <taxon>Brassicaceae</taxon>
        <taxon>Thlaspideae</taxon>
        <taxon>Thlaspi</taxon>
    </lineage>
</organism>
<evidence type="ECO:0000256" key="1">
    <source>
        <dbReference type="ARBA" id="ARBA00004123"/>
    </source>
</evidence>
<dbReference type="SMART" id="SM00432">
    <property type="entry name" value="MADS"/>
    <property type="match status" value="1"/>
</dbReference>
<protein>
    <recommendedName>
        <fullName evidence="7">MADS-box domain-containing protein</fullName>
    </recommendedName>
</protein>
<proteinExistence type="predicted"/>
<accession>A0AAU9REP8</accession>
<keyword evidence="2" id="KW-0805">Transcription regulation</keyword>
<name>A0AAU9REP8_THLAR</name>
<evidence type="ECO:0000313" key="8">
    <source>
        <dbReference type="EMBL" id="CAH2037522.1"/>
    </source>
</evidence>
<dbReference type="GO" id="GO:0045944">
    <property type="term" value="P:positive regulation of transcription by RNA polymerase II"/>
    <property type="evidence" value="ECO:0007669"/>
    <property type="project" value="InterPro"/>
</dbReference>
<dbReference type="GO" id="GO:0000981">
    <property type="term" value="F:DNA-binding transcription factor activity, RNA polymerase II-specific"/>
    <property type="evidence" value="ECO:0007669"/>
    <property type="project" value="TreeGrafter"/>
</dbReference>
<keyword evidence="9" id="KW-1185">Reference proteome</keyword>
<dbReference type="PROSITE" id="PS50066">
    <property type="entry name" value="MADS_BOX_2"/>
    <property type="match status" value="1"/>
</dbReference>
<dbReference type="Proteomes" id="UP000836841">
    <property type="component" value="Chromosome 1"/>
</dbReference>
<dbReference type="GO" id="GO:0005634">
    <property type="term" value="C:nucleus"/>
    <property type="evidence" value="ECO:0007669"/>
    <property type="project" value="UniProtKB-SubCell"/>
</dbReference>
<dbReference type="SUPFAM" id="SSF55455">
    <property type="entry name" value="SRF-like"/>
    <property type="match status" value="1"/>
</dbReference>
<dbReference type="InterPro" id="IPR033896">
    <property type="entry name" value="MEF2-like_N"/>
</dbReference>
<dbReference type="InterPro" id="IPR036879">
    <property type="entry name" value="TF_MADSbox_sf"/>
</dbReference>
<dbReference type="AlphaFoldDB" id="A0AAU9REP8"/>
<dbReference type="GO" id="GO:0000978">
    <property type="term" value="F:RNA polymerase II cis-regulatory region sequence-specific DNA binding"/>
    <property type="evidence" value="ECO:0007669"/>
    <property type="project" value="TreeGrafter"/>
</dbReference>
<dbReference type="PANTHER" id="PTHR11945">
    <property type="entry name" value="MADS BOX PROTEIN"/>
    <property type="match status" value="1"/>
</dbReference>
<keyword evidence="6" id="KW-0175">Coiled coil</keyword>
<dbReference type="PRINTS" id="PR00404">
    <property type="entry name" value="MADSDOMAIN"/>
</dbReference>